<keyword evidence="3" id="KW-1185">Reference proteome</keyword>
<evidence type="ECO:0000313" key="2">
    <source>
        <dbReference type="EMBL" id="OQD74090.1"/>
    </source>
</evidence>
<dbReference type="Proteomes" id="UP000191522">
    <property type="component" value="Unassembled WGS sequence"/>
</dbReference>
<gene>
    <name evidence="2" type="ORF">PENDEC_c012G05636</name>
</gene>
<evidence type="ECO:0000313" key="3">
    <source>
        <dbReference type="Proteomes" id="UP000191522"/>
    </source>
</evidence>
<dbReference type="EMBL" id="MDYL01000012">
    <property type="protein sequence ID" value="OQD74090.1"/>
    <property type="molecule type" value="Genomic_DNA"/>
</dbReference>
<protein>
    <submittedName>
        <fullName evidence="2">Uncharacterized protein</fullName>
    </submittedName>
</protein>
<comment type="caution">
    <text evidence="2">The sequence shown here is derived from an EMBL/GenBank/DDBJ whole genome shotgun (WGS) entry which is preliminary data.</text>
</comment>
<dbReference type="AlphaFoldDB" id="A0A1V6PAQ2"/>
<name>A0A1V6PAQ2_PENDC</name>
<reference evidence="3" key="1">
    <citation type="journal article" date="2017" name="Nat. Microbiol.">
        <title>Global analysis of biosynthetic gene clusters reveals vast potential of secondary metabolite production in Penicillium species.</title>
        <authorList>
            <person name="Nielsen J.C."/>
            <person name="Grijseels S."/>
            <person name="Prigent S."/>
            <person name="Ji B."/>
            <person name="Dainat J."/>
            <person name="Nielsen K.F."/>
            <person name="Frisvad J.C."/>
            <person name="Workman M."/>
            <person name="Nielsen J."/>
        </authorList>
    </citation>
    <scope>NUCLEOTIDE SEQUENCE [LARGE SCALE GENOMIC DNA]</scope>
    <source>
        <strain evidence="3">IBT 11843</strain>
    </source>
</reference>
<proteinExistence type="predicted"/>
<dbReference type="OrthoDB" id="2595934at2759"/>
<accession>A0A1V6PAQ2</accession>
<dbReference type="STRING" id="69771.A0A1V6PAQ2"/>
<organism evidence="2 3">
    <name type="scientific">Penicillium decumbens</name>
    <dbReference type="NCBI Taxonomy" id="69771"/>
    <lineage>
        <taxon>Eukaryota</taxon>
        <taxon>Fungi</taxon>
        <taxon>Dikarya</taxon>
        <taxon>Ascomycota</taxon>
        <taxon>Pezizomycotina</taxon>
        <taxon>Eurotiomycetes</taxon>
        <taxon>Eurotiomycetidae</taxon>
        <taxon>Eurotiales</taxon>
        <taxon>Aspergillaceae</taxon>
        <taxon>Penicillium</taxon>
    </lineage>
</organism>
<feature type="compositionally biased region" description="Basic and acidic residues" evidence="1">
    <location>
        <begin position="1"/>
        <end position="13"/>
    </location>
</feature>
<feature type="region of interest" description="Disordered" evidence="1">
    <location>
        <begin position="1"/>
        <end position="26"/>
    </location>
</feature>
<sequence length="71" mass="7748">MSSGGRDQEELKVKSPSIAEQTARDAPMSLIQEIRENMALPQQPFSTQDLSEDSIIGSIVSEELALMLLEG</sequence>
<evidence type="ECO:0000256" key="1">
    <source>
        <dbReference type="SAM" id="MobiDB-lite"/>
    </source>
</evidence>